<proteinExistence type="predicted"/>
<protein>
    <submittedName>
        <fullName evidence="3">Leucine rich repeat protein</fullName>
    </submittedName>
</protein>
<dbReference type="InterPro" id="IPR025875">
    <property type="entry name" value="Leu-rich_rpt_4"/>
</dbReference>
<sequence>EINNIKRLILNDLTLFKLPNQFENFKECEELDLSNNEFKEFPQVLYSLANLKILYFNANEFDTISSEIIKMDSLETLHIQDYDCLININSNLFRLQNLRELNLAFDYLLFENDDFFAYSVYSDNQIYTENESNDPTNFVSYTFLKKLIISNNSLDMFPKNFTNFFNLEELDISNNFFEEIPYEIHSFTNLEILNISFNNIANIIIKNGMFTKLLKLYLQCNRITELSISDNTLQSLKTLDLSCNNLPKLDKNIFQLKRLKKLIVVGVIFTEIEKFPYIKHDPISLILTIKNINVLSNIFCYNGNI</sequence>
<evidence type="ECO:0000256" key="1">
    <source>
        <dbReference type="ARBA" id="ARBA00022614"/>
    </source>
</evidence>
<dbReference type="InterPro" id="IPR050216">
    <property type="entry name" value="LRR_domain-containing"/>
</dbReference>
<dbReference type="PANTHER" id="PTHR48051:SF1">
    <property type="entry name" value="RAS SUPPRESSOR PROTEIN 1"/>
    <property type="match status" value="1"/>
</dbReference>
<dbReference type="OrthoDB" id="2021138at2759"/>
<accession>S7XQN1</accession>
<name>S7XQN1_SPRLO</name>
<dbReference type="VEuPathDB" id="MicrosporidiaDB:SLOPH_1257"/>
<dbReference type="EMBL" id="ATCN01000924">
    <property type="protein sequence ID" value="EPR78233.1"/>
    <property type="molecule type" value="Genomic_DNA"/>
</dbReference>
<dbReference type="Proteomes" id="UP000014978">
    <property type="component" value="Unassembled WGS sequence"/>
</dbReference>
<keyword evidence="1" id="KW-0433">Leucine-rich repeat</keyword>
<dbReference type="InterPro" id="IPR001611">
    <property type="entry name" value="Leu-rich_rpt"/>
</dbReference>
<comment type="caution">
    <text evidence="3">The sequence shown here is derived from an EMBL/GenBank/DDBJ whole genome shotgun (WGS) entry which is preliminary data.</text>
</comment>
<dbReference type="InParanoid" id="S7XQN1"/>
<evidence type="ECO:0000256" key="2">
    <source>
        <dbReference type="ARBA" id="ARBA00022737"/>
    </source>
</evidence>
<organism evidence="3 4">
    <name type="scientific">Spraguea lophii (strain 42_110)</name>
    <name type="common">Microsporidian parasite</name>
    <dbReference type="NCBI Taxonomy" id="1358809"/>
    <lineage>
        <taxon>Eukaryota</taxon>
        <taxon>Fungi</taxon>
        <taxon>Fungi incertae sedis</taxon>
        <taxon>Microsporidia</taxon>
        <taxon>Spragueidae</taxon>
        <taxon>Spraguea</taxon>
    </lineage>
</organism>
<dbReference type="SUPFAM" id="SSF52058">
    <property type="entry name" value="L domain-like"/>
    <property type="match status" value="1"/>
</dbReference>
<dbReference type="STRING" id="1358809.S7XQN1"/>
<dbReference type="InterPro" id="IPR003591">
    <property type="entry name" value="Leu-rich_rpt_typical-subtyp"/>
</dbReference>
<reference evidence="4" key="1">
    <citation type="journal article" date="2013" name="PLoS Genet.">
        <title>The genome of Spraguea lophii and the basis of host-microsporidian interactions.</title>
        <authorList>
            <person name="Campbell S.E."/>
            <person name="Williams T.A."/>
            <person name="Yousuf A."/>
            <person name="Soanes D.M."/>
            <person name="Paszkiewicz K.H."/>
            <person name="Williams B.A.P."/>
        </authorList>
    </citation>
    <scope>NUCLEOTIDE SEQUENCE [LARGE SCALE GENOMIC DNA]</scope>
    <source>
        <strain evidence="4">42_110</strain>
    </source>
</reference>
<feature type="non-terminal residue" evidence="3">
    <location>
        <position position="1"/>
    </location>
</feature>
<dbReference type="InterPro" id="IPR032675">
    <property type="entry name" value="LRR_dom_sf"/>
</dbReference>
<dbReference type="Gene3D" id="3.80.10.10">
    <property type="entry name" value="Ribonuclease Inhibitor"/>
    <property type="match status" value="2"/>
</dbReference>
<dbReference type="Pfam" id="PF12799">
    <property type="entry name" value="LRR_4"/>
    <property type="match status" value="1"/>
</dbReference>
<dbReference type="GO" id="GO:0005737">
    <property type="term" value="C:cytoplasm"/>
    <property type="evidence" value="ECO:0007669"/>
    <property type="project" value="TreeGrafter"/>
</dbReference>
<evidence type="ECO:0000313" key="3">
    <source>
        <dbReference type="EMBL" id="EPR78233.1"/>
    </source>
</evidence>
<dbReference type="AlphaFoldDB" id="S7XQN1"/>
<dbReference type="PANTHER" id="PTHR48051">
    <property type="match status" value="1"/>
</dbReference>
<gene>
    <name evidence="3" type="ORF">SLOPH_1257</name>
</gene>
<evidence type="ECO:0000313" key="4">
    <source>
        <dbReference type="Proteomes" id="UP000014978"/>
    </source>
</evidence>
<dbReference type="SMART" id="SM00369">
    <property type="entry name" value="LRR_TYP"/>
    <property type="match status" value="4"/>
</dbReference>
<keyword evidence="4" id="KW-1185">Reference proteome</keyword>
<dbReference type="HOGENOM" id="CLU_000288_18_15_1"/>
<keyword evidence="2" id="KW-0677">Repeat</keyword>
<dbReference type="Pfam" id="PF00560">
    <property type="entry name" value="LRR_1"/>
    <property type="match status" value="1"/>
</dbReference>
<dbReference type="PROSITE" id="PS51450">
    <property type="entry name" value="LRR"/>
    <property type="match status" value="2"/>
</dbReference>